<evidence type="ECO:0000259" key="6">
    <source>
        <dbReference type="PROSITE" id="PS50850"/>
    </source>
</evidence>
<dbReference type="RefSeq" id="WP_188904879.1">
    <property type="nucleotide sequence ID" value="NZ_BMOM01000028.1"/>
</dbReference>
<keyword evidence="3 5" id="KW-1133">Transmembrane helix</keyword>
<feature type="transmembrane region" description="Helical" evidence="5">
    <location>
        <begin position="109"/>
        <end position="134"/>
    </location>
</feature>
<dbReference type="InterPro" id="IPR036259">
    <property type="entry name" value="MFS_trans_sf"/>
</dbReference>
<sequence>MPHTAARPTPLSPQERWTLAATVVGSSMAFLDGTVVNVALASLQAELGATAAGVQWVVNAYALLLAALTLSGGALGDAYGRRRVYGLGVVVFALASLACGLAPSLPVLIAARAVQGVGAALLVPGSLAMIGAIFDPRRRGRGVGLWSAASSVMTLLGPVAGGLLVDAGSWRWVFFINLPLAAGVLWLLRRVPETHAPGARPDWPGALSVTAALGGLAYAFTRAGEHGWDTVTWTSLAVSAAGFALFLWHEARTGRPMLPLSLFRNPVFAGTNALTLLLYGALGAVGLYLPLYLIGALGYSATAAGAALLPLSLLLAGLSGVFGALADRYGPRPFLTAGPVLAGVGFALLGVGRNWGGGSYWTALLPGALVLGLGMAMTVAPLSSTVMGSAGRNLSGVASGVNNAVARAGGLLAVAALGLLLVSSYREALSTRLDAAGASPQLRQSAVAQASRLTDLQLPGSASAQTRGAVRVAFGDAFGDVALACGALGVLGGVAGFFFLGGTRPEDAA</sequence>
<feature type="transmembrane region" description="Helical" evidence="5">
    <location>
        <begin position="404"/>
        <end position="425"/>
    </location>
</feature>
<dbReference type="PANTHER" id="PTHR42718">
    <property type="entry name" value="MAJOR FACILITATOR SUPERFAMILY MULTIDRUG TRANSPORTER MFSC"/>
    <property type="match status" value="1"/>
</dbReference>
<feature type="transmembrane region" description="Helical" evidence="5">
    <location>
        <begin position="53"/>
        <end position="72"/>
    </location>
</feature>
<dbReference type="InterPro" id="IPR011701">
    <property type="entry name" value="MFS"/>
</dbReference>
<feature type="transmembrane region" description="Helical" evidence="5">
    <location>
        <begin position="143"/>
        <end position="164"/>
    </location>
</feature>
<accession>A0ABQ2GXZ2</accession>
<reference evidence="8" key="1">
    <citation type="journal article" date="2019" name="Int. J. Syst. Evol. Microbiol.">
        <title>The Global Catalogue of Microorganisms (GCM) 10K type strain sequencing project: providing services to taxonomists for standard genome sequencing and annotation.</title>
        <authorList>
            <consortium name="The Broad Institute Genomics Platform"/>
            <consortium name="The Broad Institute Genome Sequencing Center for Infectious Disease"/>
            <person name="Wu L."/>
            <person name="Ma J."/>
        </authorList>
    </citation>
    <scope>NUCLEOTIDE SEQUENCE [LARGE SCALE GENOMIC DNA]</scope>
    <source>
        <strain evidence="8">JCM 15443</strain>
    </source>
</reference>
<evidence type="ECO:0000313" key="7">
    <source>
        <dbReference type="EMBL" id="GGM17324.1"/>
    </source>
</evidence>
<feature type="transmembrane region" description="Helical" evidence="5">
    <location>
        <begin position="303"/>
        <end position="326"/>
    </location>
</feature>
<evidence type="ECO:0000313" key="8">
    <source>
        <dbReference type="Proteomes" id="UP000661918"/>
    </source>
</evidence>
<dbReference type="Gene3D" id="1.20.1720.10">
    <property type="entry name" value="Multidrug resistance protein D"/>
    <property type="match status" value="1"/>
</dbReference>
<evidence type="ECO:0000256" key="5">
    <source>
        <dbReference type="SAM" id="Phobius"/>
    </source>
</evidence>
<protein>
    <submittedName>
        <fullName evidence="7">MFS transporter</fullName>
    </submittedName>
</protein>
<dbReference type="CDD" id="cd17321">
    <property type="entry name" value="MFS_MMR_MDR_like"/>
    <property type="match status" value="1"/>
</dbReference>
<name>A0ABQ2GXZ2_9DEIO</name>
<keyword evidence="8" id="KW-1185">Reference proteome</keyword>
<dbReference type="Gene3D" id="1.20.1250.20">
    <property type="entry name" value="MFS general substrate transporter like domains"/>
    <property type="match status" value="1"/>
</dbReference>
<feature type="transmembrane region" description="Helical" evidence="5">
    <location>
        <begin position="333"/>
        <end position="351"/>
    </location>
</feature>
<feature type="transmembrane region" description="Helical" evidence="5">
    <location>
        <begin position="17"/>
        <end position="41"/>
    </location>
</feature>
<dbReference type="EMBL" id="BMOM01000028">
    <property type="protein sequence ID" value="GGM17324.1"/>
    <property type="molecule type" value="Genomic_DNA"/>
</dbReference>
<feature type="transmembrane region" description="Helical" evidence="5">
    <location>
        <begin position="170"/>
        <end position="189"/>
    </location>
</feature>
<evidence type="ECO:0000256" key="2">
    <source>
        <dbReference type="ARBA" id="ARBA00022692"/>
    </source>
</evidence>
<gene>
    <name evidence="7" type="ORF">GCM10010841_26960</name>
</gene>
<keyword evidence="4 5" id="KW-0472">Membrane</keyword>
<feature type="transmembrane region" description="Helical" evidence="5">
    <location>
        <begin position="231"/>
        <end position="248"/>
    </location>
</feature>
<comment type="caution">
    <text evidence="7">The sequence shown here is derived from an EMBL/GenBank/DDBJ whole genome shotgun (WGS) entry which is preliminary data.</text>
</comment>
<feature type="transmembrane region" description="Helical" evidence="5">
    <location>
        <begin position="201"/>
        <end position="219"/>
    </location>
</feature>
<organism evidence="7 8">
    <name type="scientific">Deinococcus aerophilus</name>
    <dbReference type="NCBI Taxonomy" id="522488"/>
    <lineage>
        <taxon>Bacteria</taxon>
        <taxon>Thermotogati</taxon>
        <taxon>Deinococcota</taxon>
        <taxon>Deinococci</taxon>
        <taxon>Deinococcales</taxon>
        <taxon>Deinococcaceae</taxon>
        <taxon>Deinococcus</taxon>
    </lineage>
</organism>
<dbReference type="PANTHER" id="PTHR42718:SF42">
    <property type="entry name" value="EXPORT PROTEIN"/>
    <property type="match status" value="1"/>
</dbReference>
<feature type="transmembrane region" description="Helical" evidence="5">
    <location>
        <begin position="481"/>
        <end position="500"/>
    </location>
</feature>
<feature type="domain" description="Major facilitator superfamily (MFS) profile" evidence="6">
    <location>
        <begin position="18"/>
        <end position="504"/>
    </location>
</feature>
<keyword evidence="2 5" id="KW-0812">Transmembrane</keyword>
<dbReference type="Pfam" id="PF07690">
    <property type="entry name" value="MFS_1"/>
    <property type="match status" value="1"/>
</dbReference>
<dbReference type="PROSITE" id="PS50850">
    <property type="entry name" value="MFS"/>
    <property type="match status" value="1"/>
</dbReference>
<proteinExistence type="predicted"/>
<dbReference type="InterPro" id="IPR020846">
    <property type="entry name" value="MFS_dom"/>
</dbReference>
<dbReference type="SUPFAM" id="SSF103473">
    <property type="entry name" value="MFS general substrate transporter"/>
    <property type="match status" value="1"/>
</dbReference>
<evidence type="ECO:0000256" key="3">
    <source>
        <dbReference type="ARBA" id="ARBA00022989"/>
    </source>
</evidence>
<evidence type="ECO:0000256" key="1">
    <source>
        <dbReference type="ARBA" id="ARBA00004141"/>
    </source>
</evidence>
<dbReference type="Proteomes" id="UP000661918">
    <property type="component" value="Unassembled WGS sequence"/>
</dbReference>
<evidence type="ECO:0000256" key="4">
    <source>
        <dbReference type="ARBA" id="ARBA00023136"/>
    </source>
</evidence>
<feature type="transmembrane region" description="Helical" evidence="5">
    <location>
        <begin position="84"/>
        <end position="103"/>
    </location>
</feature>
<comment type="subcellular location">
    <subcellularLocation>
        <location evidence="1">Membrane</location>
        <topology evidence="1">Multi-pass membrane protein</topology>
    </subcellularLocation>
</comment>
<feature type="transmembrane region" description="Helical" evidence="5">
    <location>
        <begin position="363"/>
        <end position="383"/>
    </location>
</feature>
<feature type="transmembrane region" description="Helical" evidence="5">
    <location>
        <begin position="269"/>
        <end position="291"/>
    </location>
</feature>